<name>A0A928TSE1_UNCKA</name>
<dbReference type="EMBL" id="JABTTY010000001">
    <property type="protein sequence ID" value="MBE7524913.1"/>
    <property type="molecule type" value="Genomic_DNA"/>
</dbReference>
<keyword evidence="1" id="KW-1133">Transmembrane helix</keyword>
<evidence type="ECO:0000313" key="3">
    <source>
        <dbReference type="Proteomes" id="UP000710385"/>
    </source>
</evidence>
<dbReference type="Proteomes" id="UP000710385">
    <property type="component" value="Unassembled WGS sequence"/>
</dbReference>
<sequence length="137" mass="15406">MDASAMGRQFLTLTAKTLLAVMLFLTLILVTAPNCHIRHPSNAHQQWQHLACHADSITLPFLDVVHLFGNMHLPNLAELLLLLVAAAAIAVAGGRKENAEPPNIRIRHRRLRWIWARRLPFSDPATSLFYFVAQRDA</sequence>
<reference evidence="2" key="1">
    <citation type="submission" date="2020-05" db="EMBL/GenBank/DDBJ databases">
        <title>High-Quality Genomes of Partial-Nitritation/Anammox System by Hierarchical Clustering Based Hybrid Assembly.</title>
        <authorList>
            <person name="Liu L."/>
            <person name="Wang Y."/>
            <person name="Che Y."/>
            <person name="Chen Y."/>
            <person name="Xia Y."/>
            <person name="Luo R."/>
            <person name="Cheng S.H."/>
            <person name="Zheng C."/>
            <person name="Zhang T."/>
        </authorList>
    </citation>
    <scope>NUCLEOTIDE SEQUENCE</scope>
    <source>
        <strain evidence="2">H1_PAT1</strain>
    </source>
</reference>
<proteinExistence type="predicted"/>
<dbReference type="AlphaFoldDB" id="A0A928TSE1"/>
<evidence type="ECO:0000313" key="2">
    <source>
        <dbReference type="EMBL" id="MBE7524913.1"/>
    </source>
</evidence>
<accession>A0A928TSE1</accession>
<feature type="transmembrane region" description="Helical" evidence="1">
    <location>
        <begin position="12"/>
        <end position="32"/>
    </location>
</feature>
<comment type="caution">
    <text evidence="2">The sequence shown here is derived from an EMBL/GenBank/DDBJ whole genome shotgun (WGS) entry which is preliminary data.</text>
</comment>
<keyword evidence="1" id="KW-0812">Transmembrane</keyword>
<organism evidence="2 3">
    <name type="scientific">candidate division WWE3 bacterium</name>
    <dbReference type="NCBI Taxonomy" id="2053526"/>
    <lineage>
        <taxon>Bacteria</taxon>
        <taxon>Katanobacteria</taxon>
    </lineage>
</organism>
<protein>
    <submittedName>
        <fullName evidence="2">Uncharacterized protein</fullName>
    </submittedName>
</protein>
<gene>
    <name evidence="2" type="ORF">HS096_00730</name>
</gene>
<keyword evidence="1" id="KW-0472">Membrane</keyword>
<evidence type="ECO:0000256" key="1">
    <source>
        <dbReference type="SAM" id="Phobius"/>
    </source>
</evidence>